<name>A0A2S1LTM2_9FLAO</name>
<reference evidence="2 3" key="1">
    <citation type="submission" date="2017-04" db="EMBL/GenBank/DDBJ databases">
        <title>Complete genome sequence of Flavobacterium kingsejong AJ004.</title>
        <authorList>
            <person name="Lee P.C."/>
        </authorList>
    </citation>
    <scope>NUCLEOTIDE SEQUENCE [LARGE SCALE GENOMIC DNA]</scope>
    <source>
        <strain evidence="2 3">AJ004</strain>
    </source>
</reference>
<accession>A0A2S1LTM2</accession>
<dbReference type="RefSeq" id="WP_108738605.1">
    <property type="nucleotide sequence ID" value="NZ_CP020919.1"/>
</dbReference>
<sequence length="176" mass="19652">MKKSIVLLLFSVLLMSCNNELTLQKYFVNNTDAPNFMAIDMDPGMLNIDKTKLTADEASALKAFDKINILTFKATEQNKAKFEAERVKVAGILKEKSYDELMKFGSGKDGVAVYSVGEGEHIKEFVIYANKKDNGFAIVRVLGTNMTPNHVMTLMSVLKHSDIKSDQLKSLADFMK</sequence>
<dbReference type="InterPro" id="IPR025348">
    <property type="entry name" value="DUF4252"/>
</dbReference>
<evidence type="ECO:0000313" key="3">
    <source>
        <dbReference type="Proteomes" id="UP000244677"/>
    </source>
</evidence>
<feature type="chain" id="PRO_5015602440" description="DUF4252 domain-containing protein" evidence="1">
    <location>
        <begin position="19"/>
        <end position="176"/>
    </location>
</feature>
<keyword evidence="3" id="KW-1185">Reference proteome</keyword>
<evidence type="ECO:0000313" key="2">
    <source>
        <dbReference type="EMBL" id="AWG27115.1"/>
    </source>
</evidence>
<dbReference type="Proteomes" id="UP000244677">
    <property type="component" value="Chromosome"/>
</dbReference>
<organism evidence="2 3">
    <name type="scientific">Flavobacterium kingsejongi</name>
    <dbReference type="NCBI Taxonomy" id="1678728"/>
    <lineage>
        <taxon>Bacteria</taxon>
        <taxon>Pseudomonadati</taxon>
        <taxon>Bacteroidota</taxon>
        <taxon>Flavobacteriia</taxon>
        <taxon>Flavobacteriales</taxon>
        <taxon>Flavobacteriaceae</taxon>
        <taxon>Flavobacterium</taxon>
    </lineage>
</organism>
<dbReference type="Pfam" id="PF14060">
    <property type="entry name" value="DUF4252"/>
    <property type="match status" value="1"/>
</dbReference>
<dbReference type="OrthoDB" id="1143555at2"/>
<dbReference type="KEGG" id="fki:FK004_18775"/>
<dbReference type="PROSITE" id="PS51257">
    <property type="entry name" value="PROKAR_LIPOPROTEIN"/>
    <property type="match status" value="1"/>
</dbReference>
<proteinExistence type="predicted"/>
<feature type="signal peptide" evidence="1">
    <location>
        <begin position="1"/>
        <end position="18"/>
    </location>
</feature>
<evidence type="ECO:0008006" key="4">
    <source>
        <dbReference type="Google" id="ProtNLM"/>
    </source>
</evidence>
<evidence type="ECO:0000256" key="1">
    <source>
        <dbReference type="SAM" id="SignalP"/>
    </source>
</evidence>
<dbReference type="AlphaFoldDB" id="A0A2S1LTM2"/>
<dbReference type="EMBL" id="CP020919">
    <property type="protein sequence ID" value="AWG27115.1"/>
    <property type="molecule type" value="Genomic_DNA"/>
</dbReference>
<gene>
    <name evidence="2" type="ORF">FK004_18775</name>
</gene>
<keyword evidence="1" id="KW-0732">Signal</keyword>
<protein>
    <recommendedName>
        <fullName evidence="4">DUF4252 domain-containing protein</fullName>
    </recommendedName>
</protein>